<dbReference type="EMBL" id="BLXT01001108">
    <property type="protein sequence ID" value="GFN83186.1"/>
    <property type="molecule type" value="Genomic_DNA"/>
</dbReference>
<dbReference type="AlphaFoldDB" id="A0AAV3YLD0"/>
<proteinExistence type="predicted"/>
<keyword evidence="3" id="KW-1185">Reference proteome</keyword>
<evidence type="ECO:0000313" key="3">
    <source>
        <dbReference type="Proteomes" id="UP000735302"/>
    </source>
</evidence>
<name>A0AAV3YLD0_9GAST</name>
<evidence type="ECO:0000256" key="1">
    <source>
        <dbReference type="SAM" id="SignalP"/>
    </source>
</evidence>
<sequence>METVRAMLLLVTLAASFLLCRAIISIEGVPNRPLSVNHPPVQEYPVPSYLPYRYRWQYDPPNDTSPAVPFKDLQDDEKSSACTFNGSAYIRDGEKLRWSTDSRCISYECLAGQFYIHHEGCLDPSTQRCVQVTKPYQIDCNVIVCTKTLRDDGLLYYVGNRRFIDCYDSFENTCRRAGEMFQRQFHNGQTKTCFCGNRDSASYIECFDW</sequence>
<evidence type="ECO:0008006" key="4">
    <source>
        <dbReference type="Google" id="ProtNLM"/>
    </source>
</evidence>
<feature type="signal peptide" evidence="1">
    <location>
        <begin position="1"/>
        <end position="22"/>
    </location>
</feature>
<protein>
    <recommendedName>
        <fullName evidence="4">DUF4789 domain-containing protein</fullName>
    </recommendedName>
</protein>
<gene>
    <name evidence="2" type="ORF">PoB_000969200</name>
</gene>
<feature type="chain" id="PRO_5043708091" description="DUF4789 domain-containing protein" evidence="1">
    <location>
        <begin position="23"/>
        <end position="209"/>
    </location>
</feature>
<keyword evidence="1" id="KW-0732">Signal</keyword>
<comment type="caution">
    <text evidence="2">The sequence shown here is derived from an EMBL/GenBank/DDBJ whole genome shotgun (WGS) entry which is preliminary data.</text>
</comment>
<evidence type="ECO:0000313" key="2">
    <source>
        <dbReference type="EMBL" id="GFN83186.1"/>
    </source>
</evidence>
<reference evidence="2 3" key="1">
    <citation type="journal article" date="2021" name="Elife">
        <title>Chloroplast acquisition without the gene transfer in kleptoplastic sea slugs, Plakobranchus ocellatus.</title>
        <authorList>
            <person name="Maeda T."/>
            <person name="Takahashi S."/>
            <person name="Yoshida T."/>
            <person name="Shimamura S."/>
            <person name="Takaki Y."/>
            <person name="Nagai Y."/>
            <person name="Toyoda A."/>
            <person name="Suzuki Y."/>
            <person name="Arimoto A."/>
            <person name="Ishii H."/>
            <person name="Satoh N."/>
            <person name="Nishiyama T."/>
            <person name="Hasebe M."/>
            <person name="Maruyama T."/>
            <person name="Minagawa J."/>
            <person name="Obokata J."/>
            <person name="Shigenobu S."/>
        </authorList>
    </citation>
    <scope>NUCLEOTIDE SEQUENCE [LARGE SCALE GENOMIC DNA]</scope>
</reference>
<accession>A0AAV3YLD0</accession>
<organism evidence="2 3">
    <name type="scientific">Plakobranchus ocellatus</name>
    <dbReference type="NCBI Taxonomy" id="259542"/>
    <lineage>
        <taxon>Eukaryota</taxon>
        <taxon>Metazoa</taxon>
        <taxon>Spiralia</taxon>
        <taxon>Lophotrochozoa</taxon>
        <taxon>Mollusca</taxon>
        <taxon>Gastropoda</taxon>
        <taxon>Heterobranchia</taxon>
        <taxon>Euthyneura</taxon>
        <taxon>Panpulmonata</taxon>
        <taxon>Sacoglossa</taxon>
        <taxon>Placobranchoidea</taxon>
        <taxon>Plakobranchidae</taxon>
        <taxon>Plakobranchus</taxon>
    </lineage>
</organism>
<dbReference type="Proteomes" id="UP000735302">
    <property type="component" value="Unassembled WGS sequence"/>
</dbReference>